<dbReference type="PANTHER" id="PTHR36451">
    <property type="entry name" value="PAPS-DEPENDENT SULFOTRANSFERASE STF3"/>
    <property type="match status" value="1"/>
</dbReference>
<gene>
    <name evidence="1" type="ORF">C7I55_23345</name>
</gene>
<dbReference type="EMBL" id="PXYI01000010">
    <property type="protein sequence ID" value="PSJ37011.1"/>
    <property type="molecule type" value="Genomic_DNA"/>
</dbReference>
<dbReference type="Gene3D" id="3.40.50.300">
    <property type="entry name" value="P-loop containing nucleotide triphosphate hydrolases"/>
    <property type="match status" value="1"/>
</dbReference>
<dbReference type="Proteomes" id="UP000241167">
    <property type="component" value="Unassembled WGS sequence"/>
</dbReference>
<dbReference type="PANTHER" id="PTHR36451:SF1">
    <property type="entry name" value="OMEGA-HYDROXY-BETA-DIHYDROMENAQUINONE-9 SULFOTRANSFERASE STF3"/>
    <property type="match status" value="1"/>
</dbReference>
<dbReference type="Pfam" id="PF13469">
    <property type="entry name" value="Sulfotransfer_3"/>
    <property type="match status" value="1"/>
</dbReference>
<keyword evidence="1" id="KW-0808">Transferase</keyword>
<dbReference type="InterPro" id="IPR052736">
    <property type="entry name" value="Stf3_sulfotransferase"/>
</dbReference>
<dbReference type="InterPro" id="IPR027417">
    <property type="entry name" value="P-loop_NTPase"/>
</dbReference>
<name>A0A2P7QGB1_9SPHN</name>
<protein>
    <submittedName>
        <fullName evidence="1">Sulfotransferase</fullName>
    </submittedName>
</protein>
<keyword evidence="2" id="KW-1185">Reference proteome</keyword>
<comment type="caution">
    <text evidence="1">The sequence shown here is derived from an EMBL/GenBank/DDBJ whole genome shotgun (WGS) entry which is preliminary data.</text>
</comment>
<proteinExistence type="predicted"/>
<dbReference type="SUPFAM" id="SSF52540">
    <property type="entry name" value="P-loop containing nucleoside triphosphate hydrolases"/>
    <property type="match status" value="1"/>
</dbReference>
<sequence>MRNKRARPALGTRMISVSRLNRLLERAWARKILPEPPFEAALARWQAEGDPRWTAPLTVLVRSLEREADLNPLGRTLAYGQISRAVAARQRAERLWRTHPEILETRLRAPVVVLGQMRSGTTRIHRLLACDPRFRFTRFFETMAPIAPRSFDTRRLAAAAGLRFLHSLNPDLQAVHPTSATAAEEEFGLFSLSFHGAQFEAQWRIPAFVRWWEEADRRPVYADFRRLMQTLAWSRPGDGGPWLMKAPQFLEDLDLLLEQFPDARLICLDRDPAAVVGSSASLVWNQMKLQSDTADKAWIGGEWLRKTVRRAEASSLVRRARLDVPQIEIGFDEVDRDWRAAMRRIYGFLGLALPSATEERMAGYLADADRSGFRGHRYGLADFGLDADEVRNFVGTAPAYAL</sequence>
<dbReference type="GO" id="GO:0016740">
    <property type="term" value="F:transferase activity"/>
    <property type="evidence" value="ECO:0007669"/>
    <property type="project" value="UniProtKB-KW"/>
</dbReference>
<dbReference type="AlphaFoldDB" id="A0A2P7QGB1"/>
<organism evidence="1 2">
    <name type="scientific">Allosphingosinicella deserti</name>
    <dbReference type="NCBI Taxonomy" id="2116704"/>
    <lineage>
        <taxon>Bacteria</taxon>
        <taxon>Pseudomonadati</taxon>
        <taxon>Pseudomonadota</taxon>
        <taxon>Alphaproteobacteria</taxon>
        <taxon>Sphingomonadales</taxon>
        <taxon>Sphingomonadaceae</taxon>
        <taxon>Allosphingosinicella</taxon>
    </lineage>
</organism>
<evidence type="ECO:0000313" key="2">
    <source>
        <dbReference type="Proteomes" id="UP000241167"/>
    </source>
</evidence>
<accession>A0A2P7QGB1</accession>
<reference evidence="1 2" key="1">
    <citation type="submission" date="2018-03" db="EMBL/GenBank/DDBJ databases">
        <title>The draft genome of Sphingosinicella sp. GL-C-18.</title>
        <authorList>
            <person name="Liu L."/>
            <person name="Li L."/>
            <person name="Liang L."/>
            <person name="Zhang X."/>
            <person name="Wang T."/>
        </authorList>
    </citation>
    <scope>NUCLEOTIDE SEQUENCE [LARGE SCALE GENOMIC DNA]</scope>
    <source>
        <strain evidence="1 2">GL-C-18</strain>
    </source>
</reference>
<evidence type="ECO:0000313" key="1">
    <source>
        <dbReference type="EMBL" id="PSJ37011.1"/>
    </source>
</evidence>